<name>A0AAW1KN84_POPJA</name>
<dbReference type="Proteomes" id="UP001458880">
    <property type="component" value="Unassembled WGS sequence"/>
</dbReference>
<evidence type="ECO:0000313" key="3">
    <source>
        <dbReference type="Proteomes" id="UP001458880"/>
    </source>
</evidence>
<sequence>MSDFNNKTTKQDGSIDTDDQATNTEDFERQLEEALIFGRRSSVARAPPSTPPPITIKEGADTAEIQTAMPGSRTAGRLVRRIEVSQQTPPVLQETVSLVTIDN</sequence>
<proteinExistence type="predicted"/>
<gene>
    <name evidence="2" type="ORF">QE152_g21839</name>
</gene>
<dbReference type="AlphaFoldDB" id="A0AAW1KN84"/>
<feature type="compositionally biased region" description="Polar residues" evidence="1">
    <location>
        <begin position="1"/>
        <end position="24"/>
    </location>
</feature>
<dbReference type="EMBL" id="JASPKY010000206">
    <property type="protein sequence ID" value="KAK9720817.1"/>
    <property type="molecule type" value="Genomic_DNA"/>
</dbReference>
<feature type="region of interest" description="Disordered" evidence="1">
    <location>
        <begin position="1"/>
        <end position="74"/>
    </location>
</feature>
<reference evidence="2 3" key="1">
    <citation type="journal article" date="2024" name="BMC Genomics">
        <title>De novo assembly and annotation of Popillia japonica's genome with initial clues to its potential as an invasive pest.</title>
        <authorList>
            <person name="Cucini C."/>
            <person name="Boschi S."/>
            <person name="Funari R."/>
            <person name="Cardaioli E."/>
            <person name="Iannotti N."/>
            <person name="Marturano G."/>
            <person name="Paoli F."/>
            <person name="Bruttini M."/>
            <person name="Carapelli A."/>
            <person name="Frati F."/>
            <person name="Nardi F."/>
        </authorList>
    </citation>
    <scope>NUCLEOTIDE SEQUENCE [LARGE SCALE GENOMIC DNA]</scope>
    <source>
        <strain evidence="2">DMR45628</strain>
    </source>
</reference>
<evidence type="ECO:0000313" key="2">
    <source>
        <dbReference type="EMBL" id="KAK9720817.1"/>
    </source>
</evidence>
<protein>
    <submittedName>
        <fullName evidence="2">Uncharacterized protein</fullName>
    </submittedName>
</protein>
<keyword evidence="3" id="KW-1185">Reference proteome</keyword>
<accession>A0AAW1KN84</accession>
<evidence type="ECO:0000256" key="1">
    <source>
        <dbReference type="SAM" id="MobiDB-lite"/>
    </source>
</evidence>
<comment type="caution">
    <text evidence="2">The sequence shown here is derived from an EMBL/GenBank/DDBJ whole genome shotgun (WGS) entry which is preliminary data.</text>
</comment>
<organism evidence="2 3">
    <name type="scientific">Popillia japonica</name>
    <name type="common">Japanese beetle</name>
    <dbReference type="NCBI Taxonomy" id="7064"/>
    <lineage>
        <taxon>Eukaryota</taxon>
        <taxon>Metazoa</taxon>
        <taxon>Ecdysozoa</taxon>
        <taxon>Arthropoda</taxon>
        <taxon>Hexapoda</taxon>
        <taxon>Insecta</taxon>
        <taxon>Pterygota</taxon>
        <taxon>Neoptera</taxon>
        <taxon>Endopterygota</taxon>
        <taxon>Coleoptera</taxon>
        <taxon>Polyphaga</taxon>
        <taxon>Scarabaeiformia</taxon>
        <taxon>Scarabaeidae</taxon>
        <taxon>Rutelinae</taxon>
        <taxon>Popillia</taxon>
    </lineage>
</organism>